<dbReference type="GO" id="GO:0017108">
    <property type="term" value="F:5'-flap endonuclease activity"/>
    <property type="evidence" value="ECO:0007669"/>
    <property type="project" value="TreeGrafter"/>
</dbReference>
<keyword evidence="4 8" id="KW-0479">Metal-binding</keyword>
<evidence type="ECO:0000256" key="1">
    <source>
        <dbReference type="ARBA" id="ARBA00000983"/>
    </source>
</evidence>
<dbReference type="Pfam" id="PF21315">
    <property type="entry name" value="FAN1_HTH"/>
    <property type="match status" value="1"/>
</dbReference>
<evidence type="ECO:0000259" key="10">
    <source>
        <dbReference type="SMART" id="SM00990"/>
    </source>
</evidence>
<gene>
    <name evidence="11" type="ORF">BDZ94DRAFT_378550</name>
</gene>
<dbReference type="GO" id="GO:0036297">
    <property type="term" value="P:interstrand cross-link repair"/>
    <property type="evidence" value="ECO:0007669"/>
    <property type="project" value="InterPro"/>
</dbReference>
<dbReference type="GO" id="GO:0005634">
    <property type="term" value="C:nucleus"/>
    <property type="evidence" value="ECO:0007669"/>
    <property type="project" value="UniProtKB-SubCell"/>
</dbReference>
<dbReference type="Gene3D" id="3.40.1350.10">
    <property type="match status" value="1"/>
</dbReference>
<dbReference type="CDD" id="cd22326">
    <property type="entry name" value="FAN1-like"/>
    <property type="match status" value="1"/>
</dbReference>
<evidence type="ECO:0000256" key="9">
    <source>
        <dbReference type="SAM" id="MobiDB-lite"/>
    </source>
</evidence>
<comment type="cofactor">
    <cofactor evidence="8">
        <name>Mg(2+)</name>
        <dbReference type="ChEBI" id="CHEBI:18420"/>
    </cofactor>
    <cofactor evidence="8">
        <name>Mn(2+)</name>
        <dbReference type="ChEBI" id="CHEBI:29035"/>
    </cofactor>
</comment>
<sequence>MNVDSLSTDLINKLSSGRELDLHVLEDDIERIELDGQDETGEVFYGCKRPSIYVDAFEQMINTVRQHESHLLSEDEWVILDRYAHLSYHARYCLVRLVLRKYDKWHTVPKMEKFKREVGEEGLFCALNDLCQPLNSGVKVEPMDVDPPIKQEQEIIDLTCDTQPDDVNHSLLIPVEPHLEAPTLEDILSDPDSTDFGTLKLDFFCEDEGAMSLSDILWTLKLEDLKTLSKAVKVKSPNSTKPWMIYTLLRHASTQTVLDYDYVPSPKAKKGKKKKDDGFRQTKLSFFLQPKPKSPPETQEKRLREMALMALGKCVRVNPDFHKLIVRVNIIYDRANDYPKGLLLPAILTTLKIRVYPDYKYSRDGTIWCTRDEILRYVEALQLDTVIERELEPAKTKGAPKTPLLQARNKAATPATGGPSCGVLATPRKTPGAVRATVTPVNVKEELKPDDVVLEDECIVEESIKDQKARRVKEFFDTVLFPKWKILVTIKQDQEYKKRTPGLERFEPGFVYTRIFGKVTHALATLKDFVAEATVLEALLGQRLWRRGRRGRWYERRALIYTKYLCVRDNNTKDESVLRRIMDGIQEALKDDDTGIVYRPKLIRRLRALEKHLKVPEYERCRYEGELRKTDVVSFCAVRVWDVPTGLDLDATGRLKRKSKENNGSGSAHPDIISYLPVIEKDQTTSIKGNKIKEKAPTKEWKWKGKSIWKGRDDEHVNVETRALQYYEDLGYKGFHAESRILTTIFALLFWDIIFAEVPGAFETAFQDRPLDMNEDSFYYARRDLIEQRLSEIRDGVAQGILERHDDKYREKKTWCVGVQWDMCEKQDLLEIVKCLGGGPLSIICRLFCEDYSGRSSGVPDLVVWNDVKLECKFVEVKGPGDTAQENQKLWFDSLLGAGAAVELCKVIDENDAGQMKPQKSITKRKSKAKARPGDSGIELESEGEHEDQLPRFESPLIKKRSRPLDDDEDYKPSPPTMSPLSGQPTEGARAIKKQRIVEPLTA</sequence>
<evidence type="ECO:0000256" key="4">
    <source>
        <dbReference type="ARBA" id="ARBA00022723"/>
    </source>
</evidence>
<evidence type="ECO:0000256" key="8">
    <source>
        <dbReference type="RuleBase" id="RU365033"/>
    </source>
</evidence>
<keyword evidence="3 8" id="KW-0540">Nuclease</keyword>
<name>A0A9P5YIR9_9AGAR</name>
<dbReference type="InterPro" id="IPR049126">
    <property type="entry name" value="FAN1-like_TPR"/>
</dbReference>
<keyword evidence="5 8" id="KW-0378">Hydrolase</keyword>
<dbReference type="PANTHER" id="PTHR15749">
    <property type="entry name" value="FANCONI-ASSOCIATED NUCLEASE 1"/>
    <property type="match status" value="1"/>
</dbReference>
<keyword evidence="12" id="KW-1185">Reference proteome</keyword>
<dbReference type="GO" id="GO:0004528">
    <property type="term" value="F:phosphodiesterase I activity"/>
    <property type="evidence" value="ECO:0007669"/>
    <property type="project" value="UniProtKB-EC"/>
</dbReference>
<dbReference type="InterPro" id="IPR049125">
    <property type="entry name" value="FAN1-like_WH"/>
</dbReference>
<dbReference type="OrthoDB" id="76364at2759"/>
<dbReference type="Pfam" id="PF21170">
    <property type="entry name" value="FAN1_TPR"/>
    <property type="match status" value="1"/>
</dbReference>
<dbReference type="GO" id="GO:0008409">
    <property type="term" value="F:5'-3' exonuclease activity"/>
    <property type="evidence" value="ECO:0007669"/>
    <property type="project" value="TreeGrafter"/>
</dbReference>
<evidence type="ECO:0000256" key="5">
    <source>
        <dbReference type="ARBA" id="ARBA00022801"/>
    </source>
</evidence>
<proteinExistence type="inferred from homology"/>
<organism evidence="11 12">
    <name type="scientific">Collybia nuda</name>
    <dbReference type="NCBI Taxonomy" id="64659"/>
    <lineage>
        <taxon>Eukaryota</taxon>
        <taxon>Fungi</taxon>
        <taxon>Dikarya</taxon>
        <taxon>Basidiomycota</taxon>
        <taxon>Agaricomycotina</taxon>
        <taxon>Agaricomycetes</taxon>
        <taxon>Agaricomycetidae</taxon>
        <taxon>Agaricales</taxon>
        <taxon>Tricholomatineae</taxon>
        <taxon>Clitocybaceae</taxon>
        <taxon>Collybia</taxon>
    </lineage>
</organism>
<evidence type="ECO:0000256" key="2">
    <source>
        <dbReference type="ARBA" id="ARBA00005533"/>
    </source>
</evidence>
<dbReference type="InterPro" id="IPR033315">
    <property type="entry name" value="Fan1-like"/>
</dbReference>
<dbReference type="AlphaFoldDB" id="A0A9P5YIR9"/>
<dbReference type="SMART" id="SM00990">
    <property type="entry name" value="VRR_NUC"/>
    <property type="match status" value="1"/>
</dbReference>
<dbReference type="GO" id="GO:0070336">
    <property type="term" value="F:flap-structured DNA binding"/>
    <property type="evidence" value="ECO:0007669"/>
    <property type="project" value="TreeGrafter"/>
</dbReference>
<keyword evidence="6 8" id="KW-0460">Magnesium</keyword>
<reference evidence="11" key="1">
    <citation type="submission" date="2020-11" db="EMBL/GenBank/DDBJ databases">
        <authorList>
            <consortium name="DOE Joint Genome Institute"/>
            <person name="Ahrendt S."/>
            <person name="Riley R."/>
            <person name="Andreopoulos W."/>
            <person name="Labutti K."/>
            <person name="Pangilinan J."/>
            <person name="Ruiz-Duenas F.J."/>
            <person name="Barrasa J.M."/>
            <person name="Sanchez-Garcia M."/>
            <person name="Camarero S."/>
            <person name="Miyauchi S."/>
            <person name="Serrano A."/>
            <person name="Linde D."/>
            <person name="Babiker R."/>
            <person name="Drula E."/>
            <person name="Ayuso-Fernandez I."/>
            <person name="Pacheco R."/>
            <person name="Padilla G."/>
            <person name="Ferreira P."/>
            <person name="Barriuso J."/>
            <person name="Kellner H."/>
            <person name="Castanera R."/>
            <person name="Alfaro M."/>
            <person name="Ramirez L."/>
            <person name="Pisabarro A.G."/>
            <person name="Kuo A."/>
            <person name="Tritt A."/>
            <person name="Lipzen A."/>
            <person name="He G."/>
            <person name="Yan M."/>
            <person name="Ng V."/>
            <person name="Cullen D."/>
            <person name="Martin F."/>
            <person name="Rosso M.-N."/>
            <person name="Henrissat B."/>
            <person name="Hibbett D."/>
            <person name="Martinez A.T."/>
            <person name="Grigoriev I.V."/>
        </authorList>
    </citation>
    <scope>NUCLEOTIDE SEQUENCE</scope>
    <source>
        <strain evidence="11">CBS 247.69</strain>
    </source>
</reference>
<evidence type="ECO:0000256" key="6">
    <source>
        <dbReference type="ARBA" id="ARBA00022842"/>
    </source>
</evidence>
<feature type="domain" description="VRR-NUC" evidence="10">
    <location>
        <begin position="793"/>
        <end position="909"/>
    </location>
</feature>
<feature type="compositionally biased region" description="Basic residues" evidence="9">
    <location>
        <begin position="922"/>
        <end position="931"/>
    </location>
</feature>
<accession>A0A9P5YIR9</accession>
<evidence type="ECO:0000313" key="12">
    <source>
        <dbReference type="Proteomes" id="UP000807353"/>
    </source>
</evidence>
<comment type="similarity">
    <text evidence="2 8">Belongs to the FAN1 family.</text>
</comment>
<keyword evidence="8" id="KW-0227">DNA damage</keyword>
<comment type="catalytic activity">
    <reaction evidence="1 8">
        <text>Hydrolytically removes 5'-nucleotides successively from the 3'-hydroxy termini of 3'-hydroxy-terminated oligonucleotides.</text>
        <dbReference type="EC" id="3.1.4.1"/>
    </reaction>
</comment>
<dbReference type="EC" id="3.1.4.1" evidence="8"/>
<dbReference type="Proteomes" id="UP000807353">
    <property type="component" value="Unassembled WGS sequence"/>
</dbReference>
<dbReference type="PANTHER" id="PTHR15749:SF4">
    <property type="entry name" value="FANCONI-ASSOCIATED NUCLEASE 1"/>
    <property type="match status" value="1"/>
</dbReference>
<dbReference type="InterPro" id="IPR011856">
    <property type="entry name" value="tRNA_endonuc-like_dom_sf"/>
</dbReference>
<comment type="caution">
    <text evidence="11">The sequence shown here is derived from an EMBL/GenBank/DDBJ whole genome shotgun (WGS) entry which is preliminary data.</text>
</comment>
<keyword evidence="7 8" id="KW-0464">Manganese</keyword>
<feature type="region of interest" description="Disordered" evidence="9">
    <location>
        <begin position="915"/>
        <end position="1003"/>
    </location>
</feature>
<dbReference type="InterPro" id="IPR014883">
    <property type="entry name" value="VRR_NUC"/>
</dbReference>
<evidence type="ECO:0000256" key="3">
    <source>
        <dbReference type="ARBA" id="ARBA00022722"/>
    </source>
</evidence>
<keyword evidence="8" id="KW-0539">Nucleus</keyword>
<dbReference type="InterPro" id="IPR049132">
    <property type="entry name" value="FAN1-like_euk"/>
</dbReference>
<dbReference type="GO" id="GO:0046872">
    <property type="term" value="F:metal ion binding"/>
    <property type="evidence" value="ECO:0007669"/>
    <property type="project" value="UniProtKB-KW"/>
</dbReference>
<keyword evidence="8" id="KW-0234">DNA repair</keyword>
<comment type="subcellular location">
    <subcellularLocation>
        <location evidence="8">Nucleus</location>
    </subcellularLocation>
</comment>
<evidence type="ECO:0000313" key="11">
    <source>
        <dbReference type="EMBL" id="KAF9469395.1"/>
    </source>
</evidence>
<evidence type="ECO:0000256" key="7">
    <source>
        <dbReference type="ARBA" id="ARBA00023211"/>
    </source>
</evidence>
<dbReference type="EMBL" id="MU150230">
    <property type="protein sequence ID" value="KAF9469395.1"/>
    <property type="molecule type" value="Genomic_DNA"/>
</dbReference>
<dbReference type="Pfam" id="PF08774">
    <property type="entry name" value="VRR_NUC"/>
    <property type="match status" value="1"/>
</dbReference>
<comment type="function">
    <text evidence="8">Nuclease required for the repair of DNA interstrand cross-links (ICL). Acts as a 5'-3' exonuclease that anchors at a cut end of DNA and cleaves DNA successively at every third nucleotide, allowing to excise an ICL from one strand through flanking incisions.</text>
</comment>
<protein>
    <recommendedName>
        <fullName evidence="8">Fanconi-associated nuclease</fullName>
        <ecNumber evidence="8">3.1.4.1</ecNumber>
    </recommendedName>
</protein>